<keyword evidence="2" id="KW-1185">Reference proteome</keyword>
<protein>
    <submittedName>
        <fullName evidence="1">Uncharacterized protein</fullName>
    </submittedName>
</protein>
<dbReference type="RefSeq" id="WP_008930499.1">
    <property type="nucleotide sequence ID" value="NZ_AMRJ01000048.1"/>
</dbReference>
<reference evidence="1 2" key="1">
    <citation type="journal article" date="2012" name="J. Bacteriol.">
        <title>Genome Sequence of the Alkane-Degrading Bacterium Alcanivorax hongdengensis Type Strain A-11-3.</title>
        <authorList>
            <person name="Lai Q."/>
            <person name="Shao Z."/>
        </authorList>
    </citation>
    <scope>NUCLEOTIDE SEQUENCE [LARGE SCALE GENOMIC DNA]</scope>
    <source>
        <strain evidence="1 2">A-11-3</strain>
    </source>
</reference>
<name>L0W7E2_9GAMM</name>
<dbReference type="EMBL" id="AMRJ01000048">
    <property type="protein sequence ID" value="EKF72849.1"/>
    <property type="molecule type" value="Genomic_DNA"/>
</dbReference>
<dbReference type="STRING" id="1177179.A11A3_16672"/>
<proteinExistence type="predicted"/>
<organism evidence="1 2">
    <name type="scientific">Alcanivorax hongdengensis A-11-3</name>
    <dbReference type="NCBI Taxonomy" id="1177179"/>
    <lineage>
        <taxon>Bacteria</taxon>
        <taxon>Pseudomonadati</taxon>
        <taxon>Pseudomonadota</taxon>
        <taxon>Gammaproteobacteria</taxon>
        <taxon>Oceanospirillales</taxon>
        <taxon>Alcanivoracaceae</taxon>
        <taxon>Alcanivorax</taxon>
    </lineage>
</organism>
<evidence type="ECO:0000313" key="1">
    <source>
        <dbReference type="EMBL" id="EKF72849.1"/>
    </source>
</evidence>
<gene>
    <name evidence="1" type="ORF">A11A3_16672</name>
</gene>
<dbReference type="AlphaFoldDB" id="L0W7E2"/>
<comment type="caution">
    <text evidence="1">The sequence shown here is derived from an EMBL/GenBank/DDBJ whole genome shotgun (WGS) entry which is preliminary data.</text>
</comment>
<dbReference type="PATRIC" id="fig|1177179.3.peg.3278"/>
<accession>L0W7E2</accession>
<sequence length="229" mass="25905">MTHTHVAFASSERLHRLTDDFIQRMRGPRPGLEPDTLEQIMTLFIDEALHAFFTAPARATGLNPGMNRVVNLTTQTISKATGMVIRRSSRKMDLRQHHAAADYMDQVRRPGSDGQTWYVAFPIHEDVADLARGLNDHVDAGNTDLARQHMTQYLHTLTNEGVHWYFERPMQLLEFGPVMRKMAAVGVETTRKASRSLVNQLIPRLENEQLSASAAYQCSMLARFDGHHG</sequence>
<dbReference type="Proteomes" id="UP000010164">
    <property type="component" value="Unassembled WGS sequence"/>
</dbReference>
<dbReference type="eggNOG" id="ENOG502ZDYS">
    <property type="taxonomic scope" value="Bacteria"/>
</dbReference>
<dbReference type="OrthoDB" id="6076724at2"/>
<evidence type="ECO:0000313" key="2">
    <source>
        <dbReference type="Proteomes" id="UP000010164"/>
    </source>
</evidence>